<evidence type="ECO:0000313" key="3">
    <source>
        <dbReference type="Proteomes" id="UP000499080"/>
    </source>
</evidence>
<comment type="caution">
    <text evidence="2">The sequence shown here is derived from an EMBL/GenBank/DDBJ whole genome shotgun (WGS) entry which is preliminary data.</text>
</comment>
<feature type="region of interest" description="Disordered" evidence="1">
    <location>
        <begin position="1"/>
        <end position="35"/>
    </location>
</feature>
<organism evidence="2 3">
    <name type="scientific">Araneus ventricosus</name>
    <name type="common">Orbweaver spider</name>
    <name type="synonym">Epeira ventricosa</name>
    <dbReference type="NCBI Taxonomy" id="182803"/>
    <lineage>
        <taxon>Eukaryota</taxon>
        <taxon>Metazoa</taxon>
        <taxon>Ecdysozoa</taxon>
        <taxon>Arthropoda</taxon>
        <taxon>Chelicerata</taxon>
        <taxon>Arachnida</taxon>
        <taxon>Araneae</taxon>
        <taxon>Araneomorphae</taxon>
        <taxon>Entelegynae</taxon>
        <taxon>Araneoidea</taxon>
        <taxon>Araneidae</taxon>
        <taxon>Araneus</taxon>
    </lineage>
</organism>
<gene>
    <name evidence="2" type="ORF">AVEN_63331_1</name>
</gene>
<feature type="compositionally biased region" description="Basic and acidic residues" evidence="1">
    <location>
        <begin position="49"/>
        <end position="63"/>
    </location>
</feature>
<dbReference type="EMBL" id="BGPR01036362">
    <property type="protein sequence ID" value="GBO11549.1"/>
    <property type="molecule type" value="Genomic_DNA"/>
</dbReference>
<keyword evidence="3" id="KW-1185">Reference proteome</keyword>
<evidence type="ECO:0000256" key="1">
    <source>
        <dbReference type="SAM" id="MobiDB-lite"/>
    </source>
</evidence>
<protein>
    <submittedName>
        <fullName evidence="2">Uncharacterized protein</fullName>
    </submittedName>
</protein>
<reference evidence="2 3" key="1">
    <citation type="journal article" date="2019" name="Sci. Rep.">
        <title>Orb-weaving spider Araneus ventricosus genome elucidates the spidroin gene catalogue.</title>
        <authorList>
            <person name="Kono N."/>
            <person name="Nakamura H."/>
            <person name="Ohtoshi R."/>
            <person name="Moran D.A.P."/>
            <person name="Shinohara A."/>
            <person name="Yoshida Y."/>
            <person name="Fujiwara M."/>
            <person name="Mori M."/>
            <person name="Tomita M."/>
            <person name="Arakawa K."/>
        </authorList>
    </citation>
    <scope>NUCLEOTIDE SEQUENCE [LARGE SCALE GENOMIC DNA]</scope>
</reference>
<evidence type="ECO:0000313" key="2">
    <source>
        <dbReference type="EMBL" id="GBO11549.1"/>
    </source>
</evidence>
<feature type="region of interest" description="Disordered" evidence="1">
    <location>
        <begin position="49"/>
        <end position="72"/>
    </location>
</feature>
<sequence>MAVLNSGHMTRPTPEPAPASPNFHTTPAGGPMVTEYDLAHNRPHTRRIFSEIETHRPQNRDITTRPPGPDNQ</sequence>
<proteinExistence type="predicted"/>
<dbReference type="Proteomes" id="UP000499080">
    <property type="component" value="Unassembled WGS sequence"/>
</dbReference>
<name>A0A4Y2UET6_ARAVE</name>
<dbReference type="AlphaFoldDB" id="A0A4Y2UET6"/>
<accession>A0A4Y2UET6</accession>